<dbReference type="Gene3D" id="3.10.50.40">
    <property type="match status" value="1"/>
</dbReference>
<evidence type="ECO:0000313" key="11">
    <source>
        <dbReference type="RefSeq" id="WP_084544922.1"/>
    </source>
</evidence>
<protein>
    <recommendedName>
        <fullName evidence="3">peptidylprolyl isomerase</fullName>
        <ecNumber evidence="3">5.2.1.8</ecNumber>
    </recommendedName>
</protein>
<evidence type="ECO:0000256" key="2">
    <source>
        <dbReference type="ARBA" id="ARBA00007656"/>
    </source>
</evidence>
<dbReference type="GO" id="GO:0003755">
    <property type="term" value="F:peptidyl-prolyl cis-trans isomerase activity"/>
    <property type="evidence" value="ECO:0007669"/>
    <property type="project" value="UniProtKB-KW"/>
</dbReference>
<dbReference type="InterPro" id="IPR046357">
    <property type="entry name" value="PPIase_dom_sf"/>
</dbReference>
<evidence type="ECO:0000259" key="9">
    <source>
        <dbReference type="PROSITE" id="PS50198"/>
    </source>
</evidence>
<evidence type="ECO:0000256" key="3">
    <source>
        <dbReference type="ARBA" id="ARBA00013194"/>
    </source>
</evidence>
<dbReference type="OrthoDB" id="14196at2"/>
<evidence type="ECO:0000256" key="1">
    <source>
        <dbReference type="ARBA" id="ARBA00000971"/>
    </source>
</evidence>
<reference evidence="11" key="1">
    <citation type="journal article" date="2003" name="Curr. Top. Med. Chem.">
        <title>Peptidylprolyl cis/trans isomerases (immunophilins): biological diversity--targets--functions.</title>
        <authorList>
            <person name="Galat A."/>
        </authorList>
    </citation>
    <scope>NUCLEOTIDE SEQUENCE</scope>
</reference>
<dbReference type="EC" id="5.2.1.8" evidence="3"/>
<dbReference type="RefSeq" id="WP_084544922.1">
    <property type="nucleotide sequence ID" value="NZ_AXWS01000008.1"/>
</dbReference>
<dbReference type="AlphaFoldDB" id="A0A8B6XB25"/>
<organism evidence="10 11">
    <name type="scientific">Derxia gummosa DSM 723</name>
    <dbReference type="NCBI Taxonomy" id="1121388"/>
    <lineage>
        <taxon>Bacteria</taxon>
        <taxon>Pseudomonadati</taxon>
        <taxon>Pseudomonadota</taxon>
        <taxon>Betaproteobacteria</taxon>
        <taxon>Burkholderiales</taxon>
        <taxon>Alcaligenaceae</taxon>
        <taxon>Derxia</taxon>
    </lineage>
</organism>
<comment type="catalytic activity">
    <reaction evidence="1">
        <text>[protein]-peptidylproline (omega=180) = [protein]-peptidylproline (omega=0)</text>
        <dbReference type="Rhea" id="RHEA:16237"/>
        <dbReference type="Rhea" id="RHEA-COMP:10747"/>
        <dbReference type="Rhea" id="RHEA-COMP:10748"/>
        <dbReference type="ChEBI" id="CHEBI:83833"/>
        <dbReference type="ChEBI" id="CHEBI:83834"/>
        <dbReference type="EC" id="5.2.1.8"/>
    </reaction>
</comment>
<dbReference type="InterPro" id="IPR000297">
    <property type="entry name" value="PPIase_PpiC"/>
</dbReference>
<dbReference type="Proteomes" id="UP000675920">
    <property type="component" value="Unplaced"/>
</dbReference>
<name>A0A8B6XB25_9BURK</name>
<proteinExistence type="inferred from homology"/>
<dbReference type="PANTHER" id="PTHR47245">
    <property type="entry name" value="PEPTIDYLPROLYL ISOMERASE"/>
    <property type="match status" value="1"/>
</dbReference>
<accession>A0A8B6XB25</accession>
<dbReference type="PANTHER" id="PTHR47245:SF1">
    <property type="entry name" value="FOLDASE PROTEIN PRSA"/>
    <property type="match status" value="1"/>
</dbReference>
<keyword evidence="4 8" id="KW-0732">Signal</keyword>
<dbReference type="Gene3D" id="1.10.8.1040">
    <property type="match status" value="1"/>
</dbReference>
<evidence type="ECO:0000256" key="6">
    <source>
        <dbReference type="ARBA" id="ARBA00023235"/>
    </source>
</evidence>
<dbReference type="SUPFAM" id="SSF54534">
    <property type="entry name" value="FKBP-like"/>
    <property type="match status" value="1"/>
</dbReference>
<evidence type="ECO:0000313" key="10">
    <source>
        <dbReference type="Proteomes" id="UP000675920"/>
    </source>
</evidence>
<feature type="signal peptide" evidence="8">
    <location>
        <begin position="1"/>
        <end position="29"/>
    </location>
</feature>
<dbReference type="Pfam" id="PF13145">
    <property type="entry name" value="Rotamase_2"/>
    <property type="match status" value="1"/>
</dbReference>
<comment type="similarity">
    <text evidence="2">Belongs to the PpiC/parvulin rotamase family.</text>
</comment>
<evidence type="ECO:0000256" key="5">
    <source>
        <dbReference type="ARBA" id="ARBA00023110"/>
    </source>
</evidence>
<sequence>MKLKQLLTVGSSAAATTLMTVALSAPAFAQNAAVVNGKAIPSAKVDEIVAEVKKQGQPDTPELRSQIREDLVMREVFMQEATKQKIADRPDIKLALENARQRILFSALAQDYLKGHPVTDAEVQAEYDQAKARMGGGQEYHARHILVEKEEDAKAIIAKLKGGAKFEDLAKQSKDPGSAANGGDLDWAPATNYVPEFAEALTKLNKGQTTDTPVKTQFGYHVIKLEDTRAMQFPPFEQVKKQIQDSLQQKKLAAYQKQLRDAAKVQ</sequence>
<evidence type="ECO:0000256" key="4">
    <source>
        <dbReference type="ARBA" id="ARBA00022729"/>
    </source>
</evidence>
<keyword evidence="5 7" id="KW-0697">Rotamase</keyword>
<dbReference type="InterPro" id="IPR050245">
    <property type="entry name" value="PrsA_foldase"/>
</dbReference>
<dbReference type="PROSITE" id="PS50198">
    <property type="entry name" value="PPIC_PPIASE_2"/>
    <property type="match status" value="1"/>
</dbReference>
<feature type="chain" id="PRO_5034812610" description="peptidylprolyl isomerase" evidence="8">
    <location>
        <begin position="30"/>
        <end position="266"/>
    </location>
</feature>
<keyword evidence="6 7" id="KW-0413">Isomerase</keyword>
<feature type="domain" description="PpiC" evidence="9">
    <location>
        <begin position="137"/>
        <end position="227"/>
    </location>
</feature>
<reference evidence="11" key="2">
    <citation type="submission" date="2025-08" db="UniProtKB">
        <authorList>
            <consortium name="RefSeq"/>
        </authorList>
    </citation>
    <scope>IDENTIFICATION</scope>
</reference>
<evidence type="ECO:0000256" key="8">
    <source>
        <dbReference type="SAM" id="SignalP"/>
    </source>
</evidence>
<keyword evidence="10" id="KW-1185">Reference proteome</keyword>
<evidence type="ECO:0000256" key="7">
    <source>
        <dbReference type="PROSITE-ProRule" id="PRU00278"/>
    </source>
</evidence>